<sequence>MDMKGTGALTCMPDSVMTVARELAQRKLDKQGPQALNGSDKKVLDIMPSQNPMKQKRPDAYDLLFSHYVKDISKRALGRKLKLSEGMCSGQLKLATVLAFFQNNRSDSFGVRPPLY</sequence>
<evidence type="ECO:0000256" key="2">
    <source>
        <dbReference type="ARBA" id="ARBA00023015"/>
    </source>
</evidence>
<evidence type="ECO:0008006" key="7">
    <source>
        <dbReference type="Google" id="ProtNLM"/>
    </source>
</evidence>
<dbReference type="AlphaFoldDB" id="A0A3N6SHG6"/>
<gene>
    <name evidence="5" type="ORF">EB241_02725</name>
</gene>
<evidence type="ECO:0000313" key="5">
    <source>
        <dbReference type="EMBL" id="RQM39373.1"/>
    </source>
</evidence>
<dbReference type="GO" id="GO:0060567">
    <property type="term" value="P:negative regulation of termination of DNA-templated transcription"/>
    <property type="evidence" value="ECO:0007669"/>
    <property type="project" value="InterPro"/>
</dbReference>
<evidence type="ECO:0000256" key="3">
    <source>
        <dbReference type="ARBA" id="ARBA00023125"/>
    </source>
</evidence>
<dbReference type="Pfam" id="PF06530">
    <property type="entry name" value="Phage_antitermQ"/>
    <property type="match status" value="1"/>
</dbReference>
<dbReference type="GO" id="GO:0003677">
    <property type="term" value="F:DNA binding"/>
    <property type="evidence" value="ECO:0007669"/>
    <property type="project" value="UniProtKB-KW"/>
</dbReference>
<name>A0A3N6SHG6_9GAMM</name>
<accession>A0A3N6SHG6</accession>
<dbReference type="Proteomes" id="UP000279457">
    <property type="component" value="Unassembled WGS sequence"/>
</dbReference>
<keyword evidence="3" id="KW-0238">DNA-binding</keyword>
<protein>
    <recommendedName>
        <fullName evidence="7">Antitermination protein</fullName>
    </recommendedName>
</protein>
<dbReference type="OrthoDB" id="6432617at2"/>
<dbReference type="RefSeq" id="WP_124231686.1">
    <property type="nucleotide sequence ID" value="NZ_RHHM01000002.1"/>
</dbReference>
<proteinExistence type="inferred from homology"/>
<organism evidence="5 6">
    <name type="scientific">Erwinia psidii</name>
    <dbReference type="NCBI Taxonomy" id="69224"/>
    <lineage>
        <taxon>Bacteria</taxon>
        <taxon>Pseudomonadati</taxon>
        <taxon>Pseudomonadota</taxon>
        <taxon>Gammaproteobacteria</taxon>
        <taxon>Enterobacterales</taxon>
        <taxon>Erwiniaceae</taxon>
        <taxon>Erwinia</taxon>
    </lineage>
</organism>
<comment type="caution">
    <text evidence="5">The sequence shown here is derived from an EMBL/GenBank/DDBJ whole genome shotgun (WGS) entry which is preliminary data.</text>
</comment>
<comment type="similarity">
    <text evidence="1">Belongs to the phage antitermination Q type 1 family.</text>
</comment>
<reference evidence="5 6" key="1">
    <citation type="submission" date="2018-10" db="EMBL/GenBank/DDBJ databases">
        <title>Draft genome sequence for the type isolate of Erwinia psidii, agent causal of bacterial blight in guava (Psidium guajava) and wilt and die-back of Eucalyptus spp.</title>
        <authorList>
            <person name="Hermenegildo P.S."/>
            <person name="Santos S.A."/>
            <person name="Guimaraes L.M.S."/>
            <person name="Vidigal P.M.P."/>
            <person name="Pereira I.C."/>
            <person name="Badel J.L."/>
            <person name="Alfenas-Zerbini P."/>
            <person name="Ferreira M.A.S.V."/>
            <person name="Alfenas A.C."/>
        </authorList>
    </citation>
    <scope>NUCLEOTIDE SEQUENCE [LARGE SCALE GENOMIC DNA]</scope>
    <source>
        <strain evidence="5 6">IBSBF 435</strain>
    </source>
</reference>
<keyword evidence="6" id="KW-1185">Reference proteome</keyword>
<keyword evidence="2" id="KW-0805">Transcription regulation</keyword>
<dbReference type="EMBL" id="RHHM01000002">
    <property type="protein sequence ID" value="RQM39373.1"/>
    <property type="molecule type" value="Genomic_DNA"/>
</dbReference>
<keyword evidence="4" id="KW-0804">Transcription</keyword>
<dbReference type="InterPro" id="IPR010534">
    <property type="entry name" value="Phage_933W_GpQ"/>
</dbReference>
<evidence type="ECO:0000256" key="4">
    <source>
        <dbReference type="ARBA" id="ARBA00023163"/>
    </source>
</evidence>
<evidence type="ECO:0000313" key="6">
    <source>
        <dbReference type="Proteomes" id="UP000279457"/>
    </source>
</evidence>
<evidence type="ECO:0000256" key="1">
    <source>
        <dbReference type="ARBA" id="ARBA00010234"/>
    </source>
</evidence>